<keyword evidence="7" id="KW-0479">Metal-binding</keyword>
<dbReference type="GO" id="GO:0016285">
    <property type="term" value="F:alanyl aminopeptidase activity"/>
    <property type="evidence" value="ECO:0007669"/>
    <property type="project" value="UniProtKB-EC"/>
</dbReference>
<evidence type="ECO:0000259" key="12">
    <source>
        <dbReference type="Pfam" id="PF17900"/>
    </source>
</evidence>
<dbReference type="PROSITE" id="PS51257">
    <property type="entry name" value="PROKAR_LIPOPROTEIN"/>
    <property type="match status" value="1"/>
</dbReference>
<dbReference type="InterPro" id="IPR014782">
    <property type="entry name" value="Peptidase_M1_dom"/>
</dbReference>
<evidence type="ECO:0000256" key="6">
    <source>
        <dbReference type="ARBA" id="ARBA00022670"/>
    </source>
</evidence>
<reference evidence="13 14" key="1">
    <citation type="submission" date="2018-12" db="EMBL/GenBank/DDBJ databases">
        <title>Flammeovirga pectinis sp. nov., isolated from the gut of the Korean scallop, Patinopecten yessoensis.</title>
        <authorList>
            <person name="Bae J.-W."/>
            <person name="Jeong Y.-S."/>
            <person name="Kang W."/>
        </authorList>
    </citation>
    <scope>NUCLEOTIDE SEQUENCE [LARGE SCALE GENOMIC DNA]</scope>
    <source>
        <strain evidence="13 14">L12M1</strain>
    </source>
</reference>
<dbReference type="KEGG" id="fll:EI427_23670"/>
<dbReference type="InterPro" id="IPR042097">
    <property type="entry name" value="Aminopeptidase_N-like_N_sf"/>
</dbReference>
<dbReference type="GO" id="GO:0005615">
    <property type="term" value="C:extracellular space"/>
    <property type="evidence" value="ECO:0007669"/>
    <property type="project" value="TreeGrafter"/>
</dbReference>
<proteinExistence type="inferred from homology"/>
<dbReference type="GO" id="GO:0043171">
    <property type="term" value="P:peptide catabolic process"/>
    <property type="evidence" value="ECO:0007669"/>
    <property type="project" value="TreeGrafter"/>
</dbReference>
<evidence type="ECO:0000259" key="11">
    <source>
        <dbReference type="Pfam" id="PF01433"/>
    </source>
</evidence>
<evidence type="ECO:0000256" key="8">
    <source>
        <dbReference type="ARBA" id="ARBA00022801"/>
    </source>
</evidence>
<evidence type="ECO:0000256" key="4">
    <source>
        <dbReference type="ARBA" id="ARBA00012564"/>
    </source>
</evidence>
<dbReference type="EMBL" id="CP034563">
    <property type="protein sequence ID" value="AZQ65216.1"/>
    <property type="molecule type" value="Genomic_DNA"/>
</dbReference>
<evidence type="ECO:0000256" key="1">
    <source>
        <dbReference type="ARBA" id="ARBA00000098"/>
    </source>
</evidence>
<comment type="cofactor">
    <cofactor evidence="2">
        <name>Zn(2+)</name>
        <dbReference type="ChEBI" id="CHEBI:29105"/>
    </cofactor>
</comment>
<keyword evidence="14" id="KW-1185">Reference proteome</keyword>
<dbReference type="GO" id="GO:0005737">
    <property type="term" value="C:cytoplasm"/>
    <property type="evidence" value="ECO:0007669"/>
    <property type="project" value="TreeGrafter"/>
</dbReference>
<dbReference type="Proteomes" id="UP000267268">
    <property type="component" value="Chromosome 2"/>
</dbReference>
<comment type="catalytic activity">
    <reaction evidence="1">
        <text>Release of an N-terminal amino acid, Xaa-|-Yaa- from a peptide, amide or arylamide. Xaa is preferably Ala, but may be most amino acids including Pro (slow action). When a terminal hydrophobic residue is followed by a prolyl residue, the two may be released as an intact Xaa-Pro dipeptide.</text>
        <dbReference type="EC" id="3.4.11.2"/>
    </reaction>
</comment>
<dbReference type="PRINTS" id="PR00756">
    <property type="entry name" value="ALADIPTASE"/>
</dbReference>
<dbReference type="Gene3D" id="1.10.390.10">
    <property type="entry name" value="Neutral Protease Domain 2"/>
    <property type="match status" value="1"/>
</dbReference>
<dbReference type="EC" id="3.4.11.2" evidence="4"/>
<dbReference type="PANTHER" id="PTHR11533">
    <property type="entry name" value="PROTEASE M1 ZINC METALLOPROTEASE"/>
    <property type="match status" value="1"/>
</dbReference>
<dbReference type="GO" id="GO:0008270">
    <property type="term" value="F:zinc ion binding"/>
    <property type="evidence" value="ECO:0007669"/>
    <property type="project" value="InterPro"/>
</dbReference>
<dbReference type="Gene3D" id="2.60.40.1730">
    <property type="entry name" value="tricorn interacting facor f3 domain"/>
    <property type="match status" value="1"/>
</dbReference>
<dbReference type="PANTHER" id="PTHR11533:SF299">
    <property type="entry name" value="AMINOPEPTIDASE"/>
    <property type="match status" value="1"/>
</dbReference>
<dbReference type="OrthoDB" id="100605at2"/>
<evidence type="ECO:0000256" key="7">
    <source>
        <dbReference type="ARBA" id="ARBA00022723"/>
    </source>
</evidence>
<evidence type="ECO:0000313" key="14">
    <source>
        <dbReference type="Proteomes" id="UP000267268"/>
    </source>
</evidence>
<dbReference type="GO" id="GO:0006508">
    <property type="term" value="P:proteolysis"/>
    <property type="evidence" value="ECO:0007669"/>
    <property type="project" value="UniProtKB-KW"/>
</dbReference>
<gene>
    <name evidence="13" type="ORF">EI427_23670</name>
</gene>
<evidence type="ECO:0000256" key="10">
    <source>
        <dbReference type="ARBA" id="ARBA00023049"/>
    </source>
</evidence>
<sequence>MRFNQFTYLIVLLMFFSCKSNPVEITLGVSKELAEYRFSTYSDIHYELHFELPEEKEEDIFATSLIKVTLKDSSTPLILDFKANDTHIENLIVNNEASTYDYIQEHIIIPSEFLIEGENKISFQFKAGKQSLNRNKDYMYTLLVPDRARTLFPCFDQPDLKAKYILSLDMPEKWEAIAGEYATQKETTEGRKLLVFGETAPISTYLFSFVAGKFKKEEYDDGKHKFTMLHLVDKEKIDKNKDDIFKLHVNAIDWIENYTTIPLPFHKLDFALLPPFQYGGMEHIGAIQYRSSSLILDENAGDTEKLRRAQLISHEVAHMWFGDLVTMKWFDDVWLKEVFANFIAAKAVEPSYPEINHNVQFYVSHQYRAYPVDRSAGTHPIQQKLDNLNLAGTLYGAIIYSKAPVVMAQLEEIIGADALQTSLQNYLKKYAFSNATFDDLINVIVETTDKDIKPWADQWVKKAGMPKYKLSIDEGNLLIKTEDVGWSQIITIDNNTVNINSANTVAPLNNNKFPLDQSAKSYGYFEFDAGLQKHLIENTASYSDTEAMSVYSNLWENFIHKNIDIETYLPFVLERLKVEDNSLLKKMLFGQFKEIYWYYLSKSERINITKKEFSIFKRLLKESESNTLKTFYLKVLISLYHTKEEFPFLEPYITQKKTTPTISDANRIALFMKLRMEKLATSRDMERTVAENLSSDYYRSYLTYITPSTSPDYIERDAYFEDIKNVKNRGNEPWVENGLGYLNHPLQASTSIKYLEATLNLLPEIQKTGDIFFPFGYLKNSIGKRTEKSVIKKVHQYLKHNNLDDKLEAKILQNLDPVIRRNQFTEIL</sequence>
<evidence type="ECO:0000256" key="9">
    <source>
        <dbReference type="ARBA" id="ARBA00022833"/>
    </source>
</evidence>
<accession>A0A3S9PAH9</accession>
<comment type="similarity">
    <text evidence="3">Belongs to the peptidase M1 family.</text>
</comment>
<dbReference type="CDD" id="cd09602">
    <property type="entry name" value="M1_APN"/>
    <property type="match status" value="1"/>
</dbReference>
<evidence type="ECO:0000256" key="3">
    <source>
        <dbReference type="ARBA" id="ARBA00010136"/>
    </source>
</evidence>
<dbReference type="SUPFAM" id="SSF63737">
    <property type="entry name" value="Leukotriene A4 hydrolase N-terminal domain"/>
    <property type="match status" value="1"/>
</dbReference>
<keyword evidence="8" id="KW-0378">Hydrolase</keyword>
<dbReference type="InterPro" id="IPR045357">
    <property type="entry name" value="Aminopeptidase_N-like_N"/>
</dbReference>
<dbReference type="RefSeq" id="WP_126619720.1">
    <property type="nucleotide sequence ID" value="NZ_CP034563.1"/>
</dbReference>
<evidence type="ECO:0000256" key="2">
    <source>
        <dbReference type="ARBA" id="ARBA00001947"/>
    </source>
</evidence>
<dbReference type="AlphaFoldDB" id="A0A3S9PAH9"/>
<dbReference type="InterPro" id="IPR050344">
    <property type="entry name" value="Peptidase_M1_aminopeptidases"/>
</dbReference>
<evidence type="ECO:0000256" key="5">
    <source>
        <dbReference type="ARBA" id="ARBA00015611"/>
    </source>
</evidence>
<keyword evidence="10" id="KW-0482">Metalloprotease</keyword>
<keyword evidence="9" id="KW-0862">Zinc</keyword>
<dbReference type="InterPro" id="IPR001930">
    <property type="entry name" value="Peptidase_M1"/>
</dbReference>
<dbReference type="GO" id="GO:0016020">
    <property type="term" value="C:membrane"/>
    <property type="evidence" value="ECO:0007669"/>
    <property type="project" value="TreeGrafter"/>
</dbReference>
<keyword evidence="6" id="KW-0645">Protease</keyword>
<dbReference type="GO" id="GO:0042277">
    <property type="term" value="F:peptide binding"/>
    <property type="evidence" value="ECO:0007669"/>
    <property type="project" value="TreeGrafter"/>
</dbReference>
<feature type="domain" description="Aminopeptidase N-like N-terminal" evidence="12">
    <location>
        <begin position="57"/>
        <end position="206"/>
    </location>
</feature>
<evidence type="ECO:0000313" key="13">
    <source>
        <dbReference type="EMBL" id="AZQ65216.1"/>
    </source>
</evidence>
<name>A0A3S9PAH9_9BACT</name>
<dbReference type="SUPFAM" id="SSF55486">
    <property type="entry name" value="Metalloproteases ('zincins'), catalytic domain"/>
    <property type="match status" value="1"/>
</dbReference>
<dbReference type="Pfam" id="PF17900">
    <property type="entry name" value="Peptidase_M1_N"/>
    <property type="match status" value="1"/>
</dbReference>
<dbReference type="InterPro" id="IPR027268">
    <property type="entry name" value="Peptidase_M4/M1_CTD_sf"/>
</dbReference>
<feature type="domain" description="Peptidase M1 membrane alanine aminopeptidase" evidence="11">
    <location>
        <begin position="248"/>
        <end position="459"/>
    </location>
</feature>
<organism evidence="13 14">
    <name type="scientific">Flammeovirga pectinis</name>
    <dbReference type="NCBI Taxonomy" id="2494373"/>
    <lineage>
        <taxon>Bacteria</taxon>
        <taxon>Pseudomonadati</taxon>
        <taxon>Bacteroidota</taxon>
        <taxon>Cytophagia</taxon>
        <taxon>Cytophagales</taxon>
        <taxon>Flammeovirgaceae</taxon>
        <taxon>Flammeovirga</taxon>
    </lineage>
</organism>
<dbReference type="Pfam" id="PF01433">
    <property type="entry name" value="Peptidase_M1"/>
    <property type="match status" value="1"/>
</dbReference>
<protein>
    <recommendedName>
        <fullName evidence="5">Aminopeptidase N</fullName>
        <ecNumber evidence="4">3.4.11.2</ecNumber>
    </recommendedName>
</protein>
<dbReference type="GO" id="GO:0070006">
    <property type="term" value="F:metalloaminopeptidase activity"/>
    <property type="evidence" value="ECO:0007669"/>
    <property type="project" value="TreeGrafter"/>
</dbReference>